<dbReference type="InterPro" id="IPR053215">
    <property type="entry name" value="TKL_Ser/Thr_kinase"/>
</dbReference>
<dbReference type="Pfam" id="PF00069">
    <property type="entry name" value="Pkinase"/>
    <property type="match status" value="1"/>
</dbReference>
<dbReference type="PANTHER" id="PTHR45756">
    <property type="entry name" value="PALMITOYLTRANSFERASE"/>
    <property type="match status" value="1"/>
</dbReference>
<dbReference type="SUPFAM" id="SSF56112">
    <property type="entry name" value="Protein kinase-like (PK-like)"/>
    <property type="match status" value="1"/>
</dbReference>
<feature type="domain" description="Protein kinase" evidence="1">
    <location>
        <begin position="1"/>
        <end position="229"/>
    </location>
</feature>
<protein>
    <recommendedName>
        <fullName evidence="1">Protein kinase domain-containing protein</fullName>
    </recommendedName>
</protein>
<evidence type="ECO:0000313" key="2">
    <source>
        <dbReference type="EMBL" id="KAK8835859.1"/>
    </source>
</evidence>
<dbReference type="PROSITE" id="PS00108">
    <property type="entry name" value="PROTEIN_KINASE_ST"/>
    <property type="match status" value="1"/>
</dbReference>
<comment type="caution">
    <text evidence="2">The sequence shown here is derived from an EMBL/GenBank/DDBJ whole genome shotgun (WGS) entry which is preliminary data.</text>
</comment>
<dbReference type="InterPro" id="IPR008271">
    <property type="entry name" value="Ser/Thr_kinase_AS"/>
</dbReference>
<dbReference type="EMBL" id="JAPFFF010000073">
    <property type="protein sequence ID" value="KAK8835859.1"/>
    <property type="molecule type" value="Genomic_DNA"/>
</dbReference>
<dbReference type="SMART" id="SM00220">
    <property type="entry name" value="S_TKc"/>
    <property type="match status" value="1"/>
</dbReference>
<accession>A0ABR2GPI4</accession>
<organism evidence="2 3">
    <name type="scientific">Tritrichomonas musculus</name>
    <dbReference type="NCBI Taxonomy" id="1915356"/>
    <lineage>
        <taxon>Eukaryota</taxon>
        <taxon>Metamonada</taxon>
        <taxon>Parabasalia</taxon>
        <taxon>Tritrichomonadida</taxon>
        <taxon>Tritrichomonadidae</taxon>
        <taxon>Tritrichomonas</taxon>
    </lineage>
</organism>
<evidence type="ECO:0000259" key="1">
    <source>
        <dbReference type="PROSITE" id="PS50011"/>
    </source>
</evidence>
<keyword evidence="3" id="KW-1185">Reference proteome</keyword>
<dbReference type="PROSITE" id="PS50011">
    <property type="entry name" value="PROTEIN_KINASE_DOM"/>
    <property type="match status" value="1"/>
</dbReference>
<dbReference type="InterPro" id="IPR000719">
    <property type="entry name" value="Prot_kinase_dom"/>
</dbReference>
<dbReference type="InterPro" id="IPR011009">
    <property type="entry name" value="Kinase-like_dom_sf"/>
</dbReference>
<gene>
    <name evidence="2" type="ORF">M9Y10_040415</name>
</gene>
<name>A0ABR2GPI4_9EUKA</name>
<proteinExistence type="predicted"/>
<dbReference type="Gene3D" id="1.10.510.10">
    <property type="entry name" value="Transferase(Phosphotransferase) domain 1"/>
    <property type="match status" value="1"/>
</dbReference>
<dbReference type="PANTHER" id="PTHR45756:SF1">
    <property type="entry name" value="PROTEIN KINASE DOMAIN CONTAINING PROTEIN"/>
    <property type="match status" value="1"/>
</dbReference>
<dbReference type="Proteomes" id="UP001470230">
    <property type="component" value="Unassembled WGS sequence"/>
</dbReference>
<evidence type="ECO:0000313" key="3">
    <source>
        <dbReference type="Proteomes" id="UP001470230"/>
    </source>
</evidence>
<sequence length="245" mass="28582">MTKFKYPIFNNLIGYSKYYFSSDNKKEEEEESDPNLYLILEYAPNGSLGTYIGKNQIDNTTKQIILIGISKALQLIHQHRYIHLDIKPENVYLDELFYPHLSGFDFISQVQPGIQKMVAGTPMYMAPEVSRGNPYDYKVDIYSFSIFMYALITENKKIYDSSFFSNFVGRPTIQNFRIIINDGIRPTFDIPIKESIRDLIEQCWSGDPDVRPTSDELFNKLSHDPNYYLDDVDLEKINLYINTIQ</sequence>
<reference evidence="2 3" key="1">
    <citation type="submission" date="2024-04" db="EMBL/GenBank/DDBJ databases">
        <title>Tritrichomonas musculus Genome.</title>
        <authorList>
            <person name="Alves-Ferreira E."/>
            <person name="Grigg M."/>
            <person name="Lorenzi H."/>
            <person name="Galac M."/>
        </authorList>
    </citation>
    <scope>NUCLEOTIDE SEQUENCE [LARGE SCALE GENOMIC DNA]</scope>
    <source>
        <strain evidence="2 3">EAF2021</strain>
    </source>
</reference>